<feature type="compositionally biased region" description="Polar residues" evidence="1">
    <location>
        <begin position="113"/>
        <end position="125"/>
    </location>
</feature>
<accession>A0A9P8XYK5</accession>
<dbReference type="GeneID" id="70192267"/>
<proteinExistence type="predicted"/>
<gene>
    <name evidence="2" type="ORF">B0I36DRAFT_434646</name>
</gene>
<evidence type="ECO:0000256" key="1">
    <source>
        <dbReference type="SAM" id="MobiDB-lite"/>
    </source>
</evidence>
<dbReference type="Proteomes" id="UP000756346">
    <property type="component" value="Unassembled WGS sequence"/>
</dbReference>
<feature type="region of interest" description="Disordered" evidence="1">
    <location>
        <begin position="19"/>
        <end position="78"/>
    </location>
</feature>
<reference evidence="2" key="1">
    <citation type="journal article" date="2021" name="Nat. Commun.">
        <title>Genetic determinants of endophytism in the Arabidopsis root mycobiome.</title>
        <authorList>
            <person name="Mesny F."/>
            <person name="Miyauchi S."/>
            <person name="Thiergart T."/>
            <person name="Pickel B."/>
            <person name="Atanasova L."/>
            <person name="Karlsson M."/>
            <person name="Huettel B."/>
            <person name="Barry K.W."/>
            <person name="Haridas S."/>
            <person name="Chen C."/>
            <person name="Bauer D."/>
            <person name="Andreopoulos W."/>
            <person name="Pangilinan J."/>
            <person name="LaButti K."/>
            <person name="Riley R."/>
            <person name="Lipzen A."/>
            <person name="Clum A."/>
            <person name="Drula E."/>
            <person name="Henrissat B."/>
            <person name="Kohler A."/>
            <person name="Grigoriev I.V."/>
            <person name="Martin F.M."/>
            <person name="Hacquard S."/>
        </authorList>
    </citation>
    <scope>NUCLEOTIDE SEQUENCE</scope>
    <source>
        <strain evidence="2">MPI-CAGE-CH-0230</strain>
    </source>
</reference>
<keyword evidence="3" id="KW-1185">Reference proteome</keyword>
<name>A0A9P8XYK5_9PEZI</name>
<dbReference type="RefSeq" id="XP_046008719.1">
    <property type="nucleotide sequence ID" value="XM_046162721.1"/>
</dbReference>
<evidence type="ECO:0000313" key="3">
    <source>
        <dbReference type="Proteomes" id="UP000756346"/>
    </source>
</evidence>
<feature type="region of interest" description="Disordered" evidence="1">
    <location>
        <begin position="95"/>
        <end position="141"/>
    </location>
</feature>
<comment type="caution">
    <text evidence="2">The sequence shown here is derived from an EMBL/GenBank/DDBJ whole genome shotgun (WGS) entry which is preliminary data.</text>
</comment>
<dbReference type="EMBL" id="JAGTJQ010000009">
    <property type="protein sequence ID" value="KAH7025171.1"/>
    <property type="molecule type" value="Genomic_DNA"/>
</dbReference>
<evidence type="ECO:0000313" key="2">
    <source>
        <dbReference type="EMBL" id="KAH7025171.1"/>
    </source>
</evidence>
<feature type="compositionally biased region" description="Polar residues" evidence="1">
    <location>
        <begin position="23"/>
        <end position="62"/>
    </location>
</feature>
<organism evidence="2 3">
    <name type="scientific">Microdochium trichocladiopsis</name>
    <dbReference type="NCBI Taxonomy" id="1682393"/>
    <lineage>
        <taxon>Eukaryota</taxon>
        <taxon>Fungi</taxon>
        <taxon>Dikarya</taxon>
        <taxon>Ascomycota</taxon>
        <taxon>Pezizomycotina</taxon>
        <taxon>Sordariomycetes</taxon>
        <taxon>Xylariomycetidae</taxon>
        <taxon>Xylariales</taxon>
        <taxon>Microdochiaceae</taxon>
        <taxon>Microdochium</taxon>
    </lineage>
</organism>
<feature type="compositionally biased region" description="Low complexity" evidence="1">
    <location>
        <begin position="63"/>
        <end position="76"/>
    </location>
</feature>
<dbReference type="AlphaFoldDB" id="A0A9P8XYK5"/>
<protein>
    <submittedName>
        <fullName evidence="2">Uncharacterized protein</fullName>
    </submittedName>
</protein>
<sequence>MIDNNHNVDLSLSVAGYDPAGNGSHSSPQIPANAHPLNTSMSTTHPEHSLLSTPSVLDSSGHSQTTNTSRRSSTDTAELTASNLAAASSISDYADSQAQDIGADPHSLDNDRSPTSTISQLSPIHNNGYHPTIGYGHNGSPNQHNDDFQQLSHIYFCTSIPCLDPCCYTCTNSSRLQDYYLTGLGAVFTDYPTYSGFYGDELLAHVEDQEYDDNASPLT</sequence>